<dbReference type="Gene3D" id="3.40.30.10">
    <property type="entry name" value="Glutaredoxin"/>
    <property type="match status" value="1"/>
</dbReference>
<comment type="similarity">
    <text evidence="1">Belongs to the GST superfamily.</text>
</comment>
<evidence type="ECO:0000256" key="1">
    <source>
        <dbReference type="ARBA" id="ARBA00007409"/>
    </source>
</evidence>
<dbReference type="Proteomes" id="UP001610563">
    <property type="component" value="Unassembled WGS sequence"/>
</dbReference>
<dbReference type="InterPro" id="IPR036249">
    <property type="entry name" value="Thioredoxin-like_sf"/>
</dbReference>
<proteinExistence type="inferred from homology"/>
<gene>
    <name evidence="3" type="ORF">BJX66DRAFT_345573</name>
</gene>
<comment type="caution">
    <text evidence="3">The sequence shown here is derived from an EMBL/GenBank/DDBJ whole genome shotgun (WGS) entry which is preliminary data.</text>
</comment>
<reference evidence="3 4" key="1">
    <citation type="submission" date="2024-07" db="EMBL/GenBank/DDBJ databases">
        <title>Section-level genome sequencing and comparative genomics of Aspergillus sections Usti and Cavernicolus.</title>
        <authorList>
            <consortium name="Lawrence Berkeley National Laboratory"/>
            <person name="Nybo J.L."/>
            <person name="Vesth T.C."/>
            <person name="Theobald S."/>
            <person name="Frisvad J.C."/>
            <person name="Larsen T.O."/>
            <person name="Kjaerboelling I."/>
            <person name="Rothschild-Mancinelli K."/>
            <person name="Lyhne E.K."/>
            <person name="Kogle M.E."/>
            <person name="Barry K."/>
            <person name="Clum A."/>
            <person name="Na H."/>
            <person name="Ledsgaard L."/>
            <person name="Lin J."/>
            <person name="Lipzen A."/>
            <person name="Kuo A."/>
            <person name="Riley R."/>
            <person name="Mondo S."/>
            <person name="Labutti K."/>
            <person name="Haridas S."/>
            <person name="Pangalinan J."/>
            <person name="Salamov A.A."/>
            <person name="Simmons B.A."/>
            <person name="Magnuson J.K."/>
            <person name="Chen J."/>
            <person name="Drula E."/>
            <person name="Henrissat B."/>
            <person name="Wiebenga A."/>
            <person name="Lubbers R.J."/>
            <person name="Gomes A.C."/>
            <person name="Makela M.R."/>
            <person name="Stajich J."/>
            <person name="Grigoriev I.V."/>
            <person name="Mortensen U.H."/>
            <person name="De Vries R.P."/>
            <person name="Baker S.E."/>
            <person name="Andersen M.R."/>
        </authorList>
    </citation>
    <scope>NUCLEOTIDE SEQUENCE [LARGE SCALE GENOMIC DNA]</scope>
    <source>
        <strain evidence="3 4">CBS 209.92</strain>
    </source>
</reference>
<dbReference type="CDD" id="cd03044">
    <property type="entry name" value="GST_N_EF1Bgamma"/>
    <property type="match status" value="1"/>
</dbReference>
<dbReference type="InterPro" id="IPR050802">
    <property type="entry name" value="EF-GSTs"/>
</dbReference>
<dbReference type="SUPFAM" id="SSF52833">
    <property type="entry name" value="Thioredoxin-like"/>
    <property type="match status" value="1"/>
</dbReference>
<sequence length="77" mass="8230">MAFGKLYGLPDNPRTISILVAAKHNDLELELVETQASSSSEFNTSAAYQKIQPLGKIPAFEGANGFTLSEAIAIAVY</sequence>
<feature type="domain" description="GST N-terminal" evidence="2">
    <location>
        <begin position="2"/>
        <end position="77"/>
    </location>
</feature>
<protein>
    <recommendedName>
        <fullName evidence="2">GST N-terminal domain-containing protein</fullName>
    </recommendedName>
</protein>
<evidence type="ECO:0000313" key="3">
    <source>
        <dbReference type="EMBL" id="KAL2782726.1"/>
    </source>
</evidence>
<keyword evidence="4" id="KW-1185">Reference proteome</keyword>
<dbReference type="PANTHER" id="PTHR43986:SF1">
    <property type="entry name" value="ELONGATION FACTOR 1-GAMMA"/>
    <property type="match status" value="1"/>
</dbReference>
<dbReference type="PROSITE" id="PS50404">
    <property type="entry name" value="GST_NTER"/>
    <property type="match status" value="1"/>
</dbReference>
<accession>A0ABR4FHK9</accession>
<feature type="non-terminal residue" evidence="3">
    <location>
        <position position="77"/>
    </location>
</feature>
<dbReference type="PANTHER" id="PTHR43986">
    <property type="entry name" value="ELONGATION FACTOR 1-GAMMA"/>
    <property type="match status" value="1"/>
</dbReference>
<dbReference type="EMBL" id="JBFTWV010000337">
    <property type="protein sequence ID" value="KAL2782726.1"/>
    <property type="molecule type" value="Genomic_DNA"/>
</dbReference>
<dbReference type="InterPro" id="IPR004045">
    <property type="entry name" value="Glutathione_S-Trfase_N"/>
</dbReference>
<dbReference type="Pfam" id="PF02798">
    <property type="entry name" value="GST_N"/>
    <property type="match status" value="1"/>
</dbReference>
<evidence type="ECO:0000259" key="2">
    <source>
        <dbReference type="PROSITE" id="PS50404"/>
    </source>
</evidence>
<evidence type="ECO:0000313" key="4">
    <source>
        <dbReference type="Proteomes" id="UP001610563"/>
    </source>
</evidence>
<organism evidence="3 4">
    <name type="scientific">Aspergillus keveii</name>
    <dbReference type="NCBI Taxonomy" id="714993"/>
    <lineage>
        <taxon>Eukaryota</taxon>
        <taxon>Fungi</taxon>
        <taxon>Dikarya</taxon>
        <taxon>Ascomycota</taxon>
        <taxon>Pezizomycotina</taxon>
        <taxon>Eurotiomycetes</taxon>
        <taxon>Eurotiomycetidae</taxon>
        <taxon>Eurotiales</taxon>
        <taxon>Aspergillaceae</taxon>
        <taxon>Aspergillus</taxon>
        <taxon>Aspergillus subgen. Nidulantes</taxon>
    </lineage>
</organism>
<name>A0ABR4FHK9_9EURO</name>